<dbReference type="PROSITE" id="PS00028">
    <property type="entry name" value="ZINC_FINGER_C2H2_1"/>
    <property type="match status" value="2"/>
</dbReference>
<evidence type="ECO:0000256" key="4">
    <source>
        <dbReference type="ARBA" id="ARBA00022771"/>
    </source>
</evidence>
<evidence type="ECO:0000313" key="11">
    <source>
        <dbReference type="Proteomes" id="UP001648503"/>
    </source>
</evidence>
<gene>
    <name evidence="10" type="ORF">BASA50_005624</name>
</gene>
<evidence type="ECO:0000256" key="6">
    <source>
        <dbReference type="ARBA" id="ARBA00023242"/>
    </source>
</evidence>
<dbReference type="Gene3D" id="3.30.160.60">
    <property type="entry name" value="Classic Zinc Finger"/>
    <property type="match status" value="3"/>
</dbReference>
<evidence type="ECO:0000256" key="7">
    <source>
        <dbReference type="PROSITE-ProRule" id="PRU00042"/>
    </source>
</evidence>
<keyword evidence="4 7" id="KW-0863">Zinc-finger</keyword>
<comment type="subcellular location">
    <subcellularLocation>
        <location evidence="1">Nucleus</location>
    </subcellularLocation>
</comment>
<feature type="region of interest" description="Disordered" evidence="8">
    <location>
        <begin position="91"/>
        <end position="113"/>
    </location>
</feature>
<dbReference type="InterPro" id="IPR036236">
    <property type="entry name" value="Znf_C2H2_sf"/>
</dbReference>
<evidence type="ECO:0000259" key="9">
    <source>
        <dbReference type="PROSITE" id="PS50157"/>
    </source>
</evidence>
<feature type="domain" description="C2H2-type" evidence="9">
    <location>
        <begin position="505"/>
        <end position="534"/>
    </location>
</feature>
<evidence type="ECO:0000256" key="5">
    <source>
        <dbReference type="ARBA" id="ARBA00022833"/>
    </source>
</evidence>
<dbReference type="PANTHER" id="PTHR16515">
    <property type="entry name" value="PR DOMAIN ZINC FINGER PROTEIN"/>
    <property type="match status" value="1"/>
</dbReference>
<keyword evidence="2" id="KW-0479">Metal-binding</keyword>
<evidence type="ECO:0000313" key="10">
    <source>
        <dbReference type="EMBL" id="KAH6595723.1"/>
    </source>
</evidence>
<feature type="domain" description="C2H2-type" evidence="9">
    <location>
        <begin position="535"/>
        <end position="562"/>
    </location>
</feature>
<name>A0ABQ8FCQ5_9FUNG</name>
<dbReference type="Pfam" id="PF00096">
    <property type="entry name" value="zf-C2H2"/>
    <property type="match status" value="3"/>
</dbReference>
<feature type="region of interest" description="Disordered" evidence="8">
    <location>
        <begin position="1"/>
        <end position="23"/>
    </location>
</feature>
<keyword evidence="6" id="KW-0539">Nucleus</keyword>
<dbReference type="EMBL" id="JAFCIX010000279">
    <property type="protein sequence ID" value="KAH6595723.1"/>
    <property type="molecule type" value="Genomic_DNA"/>
</dbReference>
<feature type="compositionally biased region" description="Polar residues" evidence="8">
    <location>
        <begin position="91"/>
        <end position="110"/>
    </location>
</feature>
<sequence length="691" mass="75893">MNRPPPLLSLLPPAPSQNQLHQQLQSPLPLMLQQQQLQQHSVPGMGTSTRRYNHMDSQQQFQFDQFQGQQQQQSIQQQQLNELLLFSSSANGALSSTNPPQSSPLVSSSMIGAGQGDGRFPDVSATCATPTSASELLFMNVNAFDPDRNQNQFQQQQLLQRRNTDSGLTLAGLITTESMSNHTNSTTANPNSAGNLSSNNSMNPSTLSYRQPPSYVTAIQTSQPMFPPDIQSPLNQSLSVVDHNGRLMSARPMNYDGSPCTPMADFLSIPSATNNSARQASGHRGSIMGLEALTAGLHVDQGPASAHIQPSPNSSRIVMVPSPFIRTIQSPMNSPFNSPFNSPMEPSFRSPVGPVPYGKFMPSHRSSLLSPEQSANALVDFLTLATHPLQENAPYVIPISPTLPSAGKPKKTFEDFLAENGLLDPLAAPDSSSGTHMGLSHSGSANTSLPAAFDLPDQQRQQQHGLLDQSQSPGGHQLDDRDGVHDSVPDGKFWITLKTPLQTLYQCPHPDCLKTFTRPYNLKSHYRSHTGERPFKCEVCSQAFARKHDLKRHHKLHEGQKPFSCPACRKGFARSDALRRHLRPLETNKESACTLRLRLIAEIAKNRTMADIPRLSQEVEDKDVDLVERMIRGDLDEILTFAFTMDNEETMLREAESHNEAQGLNGIGLNLNMDGRNIDLKGEDASRLSTL</sequence>
<dbReference type="PANTHER" id="PTHR16515:SF49">
    <property type="entry name" value="GASTRULA ZINC FINGER PROTEIN XLCGF49.1-LIKE-RELATED"/>
    <property type="match status" value="1"/>
</dbReference>
<dbReference type="Proteomes" id="UP001648503">
    <property type="component" value="Unassembled WGS sequence"/>
</dbReference>
<evidence type="ECO:0000256" key="2">
    <source>
        <dbReference type="ARBA" id="ARBA00022723"/>
    </source>
</evidence>
<accession>A0ABQ8FCQ5</accession>
<proteinExistence type="predicted"/>
<evidence type="ECO:0000256" key="8">
    <source>
        <dbReference type="SAM" id="MobiDB-lite"/>
    </source>
</evidence>
<dbReference type="InterPro" id="IPR050331">
    <property type="entry name" value="Zinc_finger"/>
</dbReference>
<evidence type="ECO:0000256" key="3">
    <source>
        <dbReference type="ARBA" id="ARBA00022737"/>
    </source>
</evidence>
<feature type="region of interest" description="Disordered" evidence="8">
    <location>
        <begin position="178"/>
        <end position="197"/>
    </location>
</feature>
<feature type="region of interest" description="Disordered" evidence="8">
    <location>
        <begin position="427"/>
        <end position="485"/>
    </location>
</feature>
<comment type="caution">
    <text evidence="10">The sequence shown here is derived from an EMBL/GenBank/DDBJ whole genome shotgun (WGS) entry which is preliminary data.</text>
</comment>
<feature type="compositionally biased region" description="Pro residues" evidence="8">
    <location>
        <begin position="1"/>
        <end position="15"/>
    </location>
</feature>
<keyword evidence="3" id="KW-0677">Repeat</keyword>
<dbReference type="SMART" id="SM00355">
    <property type="entry name" value="ZnF_C2H2"/>
    <property type="match status" value="3"/>
</dbReference>
<organism evidence="10 11">
    <name type="scientific">Batrachochytrium salamandrivorans</name>
    <dbReference type="NCBI Taxonomy" id="1357716"/>
    <lineage>
        <taxon>Eukaryota</taxon>
        <taxon>Fungi</taxon>
        <taxon>Fungi incertae sedis</taxon>
        <taxon>Chytridiomycota</taxon>
        <taxon>Chytridiomycota incertae sedis</taxon>
        <taxon>Chytridiomycetes</taxon>
        <taxon>Rhizophydiales</taxon>
        <taxon>Rhizophydiales incertae sedis</taxon>
        <taxon>Batrachochytrium</taxon>
    </lineage>
</organism>
<dbReference type="SUPFAM" id="SSF57667">
    <property type="entry name" value="beta-beta-alpha zinc fingers"/>
    <property type="match status" value="2"/>
</dbReference>
<reference evidence="10 11" key="1">
    <citation type="submission" date="2021-02" db="EMBL/GenBank/DDBJ databases">
        <title>Variation within the Batrachochytrium salamandrivorans European outbreak.</title>
        <authorList>
            <person name="Kelly M."/>
            <person name="Pasmans F."/>
            <person name="Shea T.P."/>
            <person name="Munoz J.F."/>
            <person name="Carranza S."/>
            <person name="Cuomo C.A."/>
            <person name="Martel A."/>
        </authorList>
    </citation>
    <scope>NUCLEOTIDE SEQUENCE [LARGE SCALE GENOMIC DNA]</scope>
    <source>
        <strain evidence="10 11">AMFP18/2</strain>
    </source>
</reference>
<feature type="compositionally biased region" description="Polar residues" evidence="8">
    <location>
        <begin position="430"/>
        <end position="449"/>
    </location>
</feature>
<keyword evidence="11" id="KW-1185">Reference proteome</keyword>
<feature type="domain" description="C2H2-type" evidence="9">
    <location>
        <begin position="563"/>
        <end position="591"/>
    </location>
</feature>
<feature type="compositionally biased region" description="Low complexity" evidence="8">
    <location>
        <begin position="454"/>
        <end position="471"/>
    </location>
</feature>
<dbReference type="PROSITE" id="PS50157">
    <property type="entry name" value="ZINC_FINGER_C2H2_2"/>
    <property type="match status" value="3"/>
</dbReference>
<dbReference type="InterPro" id="IPR013087">
    <property type="entry name" value="Znf_C2H2_type"/>
</dbReference>
<evidence type="ECO:0000256" key="1">
    <source>
        <dbReference type="ARBA" id="ARBA00004123"/>
    </source>
</evidence>
<keyword evidence="5" id="KW-0862">Zinc</keyword>
<protein>
    <recommendedName>
        <fullName evidence="9">C2H2-type domain-containing protein</fullName>
    </recommendedName>
</protein>